<keyword evidence="4" id="KW-0378">Hydrolase</keyword>
<dbReference type="PROSITE" id="PS50164">
    <property type="entry name" value="GIY_YIG"/>
    <property type="match status" value="1"/>
</dbReference>
<geneLocation type="mitochondrion" evidence="6"/>
<dbReference type="Pfam" id="PF07453">
    <property type="entry name" value="NUMOD1"/>
    <property type="match status" value="2"/>
</dbReference>
<keyword evidence="3 6" id="KW-0255">Endonuclease</keyword>
<dbReference type="NCBIfam" id="TIGR01453">
    <property type="entry name" value="grpIintron_endo"/>
    <property type="match status" value="1"/>
</dbReference>
<keyword evidence="2" id="KW-0540">Nuclease</keyword>
<organism evidence="6">
    <name type="scientific">Phialocephala subalpina</name>
    <dbReference type="NCBI Taxonomy" id="576137"/>
    <lineage>
        <taxon>Eukaryota</taxon>
        <taxon>Fungi</taxon>
        <taxon>Dikarya</taxon>
        <taxon>Ascomycota</taxon>
        <taxon>Pezizomycotina</taxon>
        <taxon>Leotiomycetes</taxon>
        <taxon>Helotiales</taxon>
        <taxon>Mollisiaceae</taxon>
        <taxon>Phialocephala</taxon>
        <taxon>Phialocephala fortinii species complex</taxon>
    </lineage>
</organism>
<dbReference type="GeneID" id="10987450"/>
<evidence type="ECO:0000256" key="2">
    <source>
        <dbReference type="ARBA" id="ARBA00022722"/>
    </source>
</evidence>
<evidence type="ECO:0000259" key="5">
    <source>
        <dbReference type="PROSITE" id="PS50164"/>
    </source>
</evidence>
<name>F8V404_9HELO</name>
<dbReference type="EMBL" id="JN031566">
    <property type="protein sequence ID" value="AEI52991.1"/>
    <property type="molecule type" value="Genomic_DNA"/>
</dbReference>
<dbReference type="Pfam" id="PF07460">
    <property type="entry name" value="NUMOD3"/>
    <property type="match status" value="1"/>
</dbReference>
<dbReference type="InterPro" id="IPR003611">
    <property type="entry name" value="NUMOD3"/>
</dbReference>
<dbReference type="SUPFAM" id="SSF82771">
    <property type="entry name" value="GIY-YIG endonuclease"/>
    <property type="match status" value="1"/>
</dbReference>
<dbReference type="SUPFAM" id="SSF64496">
    <property type="entry name" value="DNA-binding domain of intron-encoded endonucleases"/>
    <property type="match status" value="1"/>
</dbReference>
<sequence length="307" mass="35759">MKNNNNNRKSIVPVVSYLNLDTNKSIIYKENKRKPGIYRLNNLVTAKCYIGSAKCLTGRLSIYYSSTSLRKRLERGSSLIHRALLKHGYSNFSLDILEYCEPDKLITREQYYFDLLKPEYNICKTAGSTLGKMHTESTKEKIRNSLTGKNNPNFGKHYSYERRKNIGKAIKLSNKIRSIMPKMRLETKLKLSLVSIGVNVKMYDCSNNLIKEFPSINSAAKYFDVHSTTINTAIKKGRSYQNFTFKSEIKDNRIWVYDLNHKLIKVFDNQSKTSECFKIPTTTLSRYIKLGKLWKNKYYFYNTCLKT</sequence>
<dbReference type="InterPro" id="IPR003647">
    <property type="entry name" value="Intron_nuc_1_rpt"/>
</dbReference>
<dbReference type="Gene3D" id="3.40.1440.10">
    <property type="entry name" value="GIY-YIG endonuclease"/>
    <property type="match status" value="1"/>
</dbReference>
<reference evidence="6" key="1">
    <citation type="journal article" date="2012" name="BMC Genomics">
        <title>Mitochondrial genome evolution in species belonging to the Phialocephala fortinii s.l. - Acephala applanata species complex.</title>
        <authorList>
            <person name="Duo A."/>
            <person name="Bruggmann R."/>
            <person name="Zoller S."/>
            <person name="Bernt M."/>
            <person name="Grunig C.R."/>
        </authorList>
    </citation>
    <scope>NUCLEOTIDE SEQUENCE</scope>
    <source>
        <strain evidence="6">70-1</strain>
    </source>
</reference>
<dbReference type="Pfam" id="PF01541">
    <property type="entry name" value="GIY-YIG"/>
    <property type="match status" value="1"/>
</dbReference>
<dbReference type="GO" id="GO:0016787">
    <property type="term" value="F:hydrolase activity"/>
    <property type="evidence" value="ECO:0007669"/>
    <property type="project" value="UniProtKB-KW"/>
</dbReference>
<protein>
    <submittedName>
        <fullName evidence="6">GIY-YIG endonuclease</fullName>
    </submittedName>
</protein>
<dbReference type="CDD" id="cd10445">
    <property type="entry name" value="GIY-YIG_bI1_like"/>
    <property type="match status" value="1"/>
</dbReference>
<accession>F8V404</accession>
<dbReference type="AlphaFoldDB" id="F8V404"/>
<comment type="similarity">
    <text evidence="1">To endonucleases of group I introns of fungi and phage.</text>
</comment>
<feature type="domain" description="GIY-YIG" evidence="5">
    <location>
        <begin position="33"/>
        <end position="122"/>
    </location>
</feature>
<dbReference type="InterPro" id="IPR000305">
    <property type="entry name" value="GIY-YIG_endonuc"/>
</dbReference>
<dbReference type="InterPro" id="IPR035901">
    <property type="entry name" value="GIY-YIG_endonuc_sf"/>
</dbReference>
<proteinExistence type="predicted"/>
<dbReference type="SMART" id="SM00465">
    <property type="entry name" value="GIYc"/>
    <property type="match status" value="1"/>
</dbReference>
<dbReference type="InterPro" id="IPR006350">
    <property type="entry name" value="Intron_endoG1"/>
</dbReference>
<dbReference type="RefSeq" id="YP_004733046.1">
    <property type="nucleotide sequence ID" value="NC_015789.1"/>
</dbReference>
<dbReference type="InterPro" id="IPR010896">
    <property type="entry name" value="NUMOD1"/>
</dbReference>
<dbReference type="SMART" id="SM00497">
    <property type="entry name" value="IENR1"/>
    <property type="match status" value="2"/>
</dbReference>
<evidence type="ECO:0000256" key="4">
    <source>
        <dbReference type="ARBA" id="ARBA00022801"/>
    </source>
</evidence>
<dbReference type="GO" id="GO:0004519">
    <property type="term" value="F:endonuclease activity"/>
    <property type="evidence" value="ECO:0007669"/>
    <property type="project" value="UniProtKB-KW"/>
</dbReference>
<evidence type="ECO:0000256" key="3">
    <source>
        <dbReference type="ARBA" id="ARBA00022759"/>
    </source>
</evidence>
<evidence type="ECO:0000313" key="6">
    <source>
        <dbReference type="EMBL" id="AEI52991.1"/>
    </source>
</evidence>
<evidence type="ECO:0000256" key="1">
    <source>
        <dbReference type="ARBA" id="ARBA00010045"/>
    </source>
</evidence>
<keyword evidence="6" id="KW-0496">Mitochondrion</keyword>
<dbReference type="GO" id="GO:0003677">
    <property type="term" value="F:DNA binding"/>
    <property type="evidence" value="ECO:0007669"/>
    <property type="project" value="InterPro"/>
</dbReference>